<dbReference type="NCBIfam" id="TIGR02669">
    <property type="entry name" value="SpoIID_LytB"/>
    <property type="match status" value="1"/>
</dbReference>
<organism evidence="3 4">
    <name type="scientific">Marinicrinis sediminis</name>
    <dbReference type="NCBI Taxonomy" id="1652465"/>
    <lineage>
        <taxon>Bacteria</taxon>
        <taxon>Bacillati</taxon>
        <taxon>Bacillota</taxon>
        <taxon>Bacilli</taxon>
        <taxon>Bacillales</taxon>
        <taxon>Paenibacillaceae</taxon>
    </lineage>
</organism>
<dbReference type="InterPro" id="IPR013693">
    <property type="entry name" value="SpoIID/LytB_N"/>
</dbReference>
<keyword evidence="4" id="KW-1185">Reference proteome</keyword>
<gene>
    <name evidence="3" type="primary">spoIID</name>
    <name evidence="3" type="ORF">ACFSUC_10580</name>
</gene>
<name>A0ABW5RBE1_9BACL</name>
<evidence type="ECO:0000313" key="4">
    <source>
        <dbReference type="Proteomes" id="UP001597497"/>
    </source>
</evidence>
<dbReference type="PANTHER" id="PTHR30032:SF4">
    <property type="entry name" value="AMIDASE ENHANCER"/>
    <property type="match status" value="1"/>
</dbReference>
<dbReference type="RefSeq" id="WP_379929539.1">
    <property type="nucleotide sequence ID" value="NZ_JBHUMM010000023.1"/>
</dbReference>
<dbReference type="NCBIfam" id="TIGR02870">
    <property type="entry name" value="spore_II_D"/>
    <property type="match status" value="1"/>
</dbReference>
<reference evidence="4" key="1">
    <citation type="journal article" date="2019" name="Int. J. Syst. Evol. Microbiol.">
        <title>The Global Catalogue of Microorganisms (GCM) 10K type strain sequencing project: providing services to taxonomists for standard genome sequencing and annotation.</title>
        <authorList>
            <consortium name="The Broad Institute Genomics Platform"/>
            <consortium name="The Broad Institute Genome Sequencing Center for Infectious Disease"/>
            <person name="Wu L."/>
            <person name="Ma J."/>
        </authorList>
    </citation>
    <scope>NUCLEOTIDE SEQUENCE [LARGE SCALE GENOMIC DNA]</scope>
    <source>
        <strain evidence="4">KCTC 33676</strain>
    </source>
</reference>
<dbReference type="Pfam" id="PF08486">
    <property type="entry name" value="SpoIID"/>
    <property type="match status" value="1"/>
</dbReference>
<keyword evidence="1" id="KW-1133">Transmembrane helix</keyword>
<accession>A0ABW5RBE1</accession>
<dbReference type="InterPro" id="IPR051922">
    <property type="entry name" value="Bact_Sporulation_Assoc"/>
</dbReference>
<evidence type="ECO:0000313" key="3">
    <source>
        <dbReference type="EMBL" id="MFD2672050.1"/>
    </source>
</evidence>
<keyword evidence="1" id="KW-0472">Membrane</keyword>
<dbReference type="PANTHER" id="PTHR30032">
    <property type="entry name" value="N-ACETYLMURAMOYL-L-ALANINE AMIDASE-RELATED"/>
    <property type="match status" value="1"/>
</dbReference>
<proteinExistence type="predicted"/>
<keyword evidence="1" id="KW-0812">Transmembrane</keyword>
<evidence type="ECO:0000259" key="2">
    <source>
        <dbReference type="Pfam" id="PF08486"/>
    </source>
</evidence>
<dbReference type="EMBL" id="JBHUMM010000023">
    <property type="protein sequence ID" value="MFD2672050.1"/>
    <property type="molecule type" value="Genomic_DNA"/>
</dbReference>
<dbReference type="InterPro" id="IPR013486">
    <property type="entry name" value="SpoIID/LytB"/>
</dbReference>
<comment type="caution">
    <text evidence="3">The sequence shown here is derived from an EMBL/GenBank/DDBJ whole genome shotgun (WGS) entry which is preliminary data.</text>
</comment>
<feature type="domain" description="Sporulation stage II protein D amidase enhancer LytB N-terminal" evidence="2">
    <location>
        <begin position="84"/>
        <end position="189"/>
    </location>
</feature>
<protein>
    <submittedName>
        <fullName evidence="3">Stage II sporulation protein D</fullName>
    </submittedName>
</protein>
<dbReference type="InterPro" id="IPR014225">
    <property type="entry name" value="Spore_II_D_firmicutes"/>
</dbReference>
<feature type="transmembrane region" description="Helical" evidence="1">
    <location>
        <begin position="20"/>
        <end position="42"/>
    </location>
</feature>
<sequence>MKWKRPSRQRKWRKRRRLGLHGLGWIWVLLLMTISIGVPFLIVQHTDPFEQGKTGIQGKQAKEAVTEMVLIEEDRDPEVTVYVTKQKRIDTLSLERYVRGVVAAEMPISFQLEAMKAQAIAARTYIIRRLHHQDNSQVPVEGAIVTDTVWHQAFVSEEELKQRWGTQYTAHMNKLTRAVNETRGWIATYEDQPIEAAFFSTSNGYTENAEDYWSQAVPYLKSVASPWDVDISPKYEQQLSLPYEEVREKLGLPLTQRGGVAAPDYQVLSETAGHRIREIRIEGKTFTAREVREQLGLPSTDFEWKNDQNHVQITSFGYGHGIGMSQYGAEGMARAGKSAEEILKYYYQGTELQKF</sequence>
<dbReference type="Proteomes" id="UP001597497">
    <property type="component" value="Unassembled WGS sequence"/>
</dbReference>
<evidence type="ECO:0000256" key="1">
    <source>
        <dbReference type="SAM" id="Phobius"/>
    </source>
</evidence>